<sequence>MCIFVVYKDIPMNFKVNPIFTTETTSILDTINAFSNKGILFGNGQRNIIKLFDLKDKTINIKSFKIPNLINKIAYKYFRKSKARRSFEYATILLNKGVGTPQPIAFLENFNWLGLRDSYYVSEHLVTELTFRELVEIPDYPDRENILRQFTRFSFDLHEKGIEFLDHSPGNTLIKKNLDGNYSFFLVDLNRMEFHESMTFEMRMKNLCRLTPLKEMVATMSNEYAKLYSESEQKTFDTLWKYTAEFQEQFYRKKRLKKKLKFWKK</sequence>
<dbReference type="Proteomes" id="UP000050443">
    <property type="component" value="Unassembled WGS sequence"/>
</dbReference>
<dbReference type="EMBL" id="JRLF01000015">
    <property type="protein sequence ID" value="KQB37400.1"/>
    <property type="molecule type" value="Genomic_DNA"/>
</dbReference>
<dbReference type="PATRIC" id="fig|362413.3.peg.2512"/>
<evidence type="ECO:0000313" key="2">
    <source>
        <dbReference type="Proteomes" id="UP000050443"/>
    </source>
</evidence>
<accession>A0A0Q0VZR0</accession>
<reference evidence="1 2" key="1">
    <citation type="submission" date="2014-09" db="EMBL/GenBank/DDBJ databases">
        <title>Genome sequence of Flavobacterium aquidurense RC62.</title>
        <authorList>
            <person name="Kim J.F."/>
            <person name="Kwak M.-J."/>
        </authorList>
    </citation>
    <scope>NUCLEOTIDE SEQUENCE [LARGE SCALE GENOMIC DNA]</scope>
    <source>
        <strain evidence="1 2">RC62</strain>
    </source>
</reference>
<gene>
    <name evidence="1" type="ORF">RC62_2566</name>
</gene>
<proteinExistence type="predicted"/>
<dbReference type="AlphaFoldDB" id="A0A0Q0VZR0"/>
<organism evidence="1 2">
    <name type="scientific">Flavobacterium aquidurense</name>
    <dbReference type="NCBI Taxonomy" id="362413"/>
    <lineage>
        <taxon>Bacteria</taxon>
        <taxon>Pseudomonadati</taxon>
        <taxon>Bacteroidota</taxon>
        <taxon>Flavobacteriia</taxon>
        <taxon>Flavobacteriales</taxon>
        <taxon>Flavobacteriaceae</taxon>
        <taxon>Flavobacterium</taxon>
    </lineage>
</organism>
<protein>
    <recommendedName>
        <fullName evidence="3">Kdo domain containing protein</fullName>
    </recommendedName>
</protein>
<dbReference type="STRING" id="362413.RC62_2566"/>
<name>A0A0Q0VZR0_9FLAO</name>
<dbReference type="SUPFAM" id="SSF56112">
    <property type="entry name" value="Protein kinase-like (PK-like)"/>
    <property type="match status" value="1"/>
</dbReference>
<evidence type="ECO:0008006" key="3">
    <source>
        <dbReference type="Google" id="ProtNLM"/>
    </source>
</evidence>
<dbReference type="InterPro" id="IPR011009">
    <property type="entry name" value="Kinase-like_dom_sf"/>
</dbReference>
<evidence type="ECO:0000313" key="1">
    <source>
        <dbReference type="EMBL" id="KQB37400.1"/>
    </source>
</evidence>
<comment type="caution">
    <text evidence="1">The sequence shown here is derived from an EMBL/GenBank/DDBJ whole genome shotgun (WGS) entry which is preliminary data.</text>
</comment>